<dbReference type="InterPro" id="IPR050525">
    <property type="entry name" value="ECM_Assembly_Org"/>
</dbReference>
<dbReference type="CDD" id="cd01450">
    <property type="entry name" value="vWFA_subfamily_ECM"/>
    <property type="match status" value="2"/>
</dbReference>
<dbReference type="SMART" id="SM00181">
    <property type="entry name" value="EGF"/>
    <property type="match status" value="1"/>
</dbReference>
<reference evidence="7 8" key="1">
    <citation type="journal article" date="2017" name="Curr. Biol.">
        <title>Genome architecture and evolution of a unichromosomal asexual nematode.</title>
        <authorList>
            <person name="Fradin H."/>
            <person name="Zegar C."/>
            <person name="Gutwein M."/>
            <person name="Lucas J."/>
            <person name="Kovtun M."/>
            <person name="Corcoran D."/>
            <person name="Baugh L.R."/>
            <person name="Kiontke K."/>
            <person name="Gunsalus K."/>
            <person name="Fitch D.H."/>
            <person name="Piano F."/>
        </authorList>
    </citation>
    <scope>NUCLEOTIDE SEQUENCE [LARGE SCALE GENOMIC DNA]</scope>
    <source>
        <strain evidence="7">PF1309</strain>
    </source>
</reference>
<sequence length="2129" mass="231699">MKELQSSQYIYPEPGKETSILPSVGEEREGIEPSDAATTKEITIVVVNQDGTPLKADDQGNYLTDDGKVIRKDDDGHFVDEQNNVLPTNDQGQAVFVEPAVTTKESAIQVILPDGTPLRADDQGNYLTDDGKIIRKDDDGNFVDEQNRILPTNDQGQAVFVEPAVTTSRPRIEIVDKETGELLPTQEDGTVLDIHGQPISTDSSGHPLSKSGEPLPTRSDGKYMSVDEVHTTARILPTDGQGQTLSEVIGPDNSPLSTNSEGDYVSNGTLLSTDSTGRYIDDSGVPIEIDDQDRPLGPDSEPLAQNKDGQYVLPVIGLDGKPLPTHPETKLPIYPVVDQEGTLYSTDPSTGVFIDADQKPISTDPSGKPIAPDSSPLPTNENQQFVLISDVQTTPSLVTTDDSGRKIFPIVREDGSELGKDSTGHFITDEGTPIELDDQDRPLGPDNEPLQKNDQGQYIYPEPGKETSVLPSVGQVGEGIEPSDAVTTKEITTIVVNQDGTPLKADDQGNYLTDDGKIIRKDDDGHFVDEQNNVLPTNDQGQAVFVEPAVTTLKPRLEIVDKETGELLPTQEDGTVLDIHGQPISTDSSGHPLSKSGEPLPTRSDGKYVSVDEVHTTARILPTDGQGQTLSEVIGPDNSPLSINSEGDYVSSDGTIIRKNEDGQFVDQDNNILPTNDQGQAIFVPSEASTPKPTYQVVDKDGNLLPTDPSTGEFIAPDGRVITTDPSSGKPLGVDSSPLPTRDQNQYIFFTESQTTPYATDDSGRRIYPIVRPDGTPLNRDSSGRYLTDEGALIEIDDEDRPLGPDNQPLQKNEQGQYVYPIIGHDGRPIPTHPVTKLPIYPIVDKHGTLLPTDASTGVHVDSEQRPIPTDSTGIPLGEDSSPLPTDSLHRYISISESLTTPSSTTTDESGHVIFPIVRQDGSLLSTDSTGRYITDDGTVIELNEDNIPLGPDNELLNKNDKDQFIYPVIGYDGKPIPTHPETKLPIYPIVDQDGNLLPTDPSSGVHLDSEQRPFSTDSSGKPLGENSLPLPTDDQNRFIAPYSLHTTPVWATDSYGVPIYDIIRPDGSLLAKDESGQFIGIDGTIIPRNEQGYPLSKDGSVLPSASPGRFIYSEVYPTDTNNRRVYPVVDHYGTLLSTATTGGVIDSRGQYLPTDSSGKPLDGKGAVLPTDSSTRYVLSPSRRPSPHCFVSSHIDLLFVVDASNNIKVLDYRIMKDLLKSFLVDHVNMAQNGVRVGFVKYGDTAEVPISLGDYDHEDELLAKMSETRRIKGRPNLGLALKEAGGEIAISGIDKIPRFVIIVKNGLAKDDLEDAAKSLVKDANTTVFVVEAGDDESYAQSQKLTGDDKIVRIKQWRGADSEALGPIADQICRLSPSTSDAAYKWPIKKKMRPVSRKCDTIDYPADVIIMLDSSENFTPEEFSEMKESVAALVDDGFDLAPDVTRIGFIVYSDKVAVPVALGHYDDKIELMEKILESEKINDGVSIILYGLNAAKQQFQLHGRENVTRIVILMTNGKNRVNAAPAAEDLRDTYGVEMFAVAVSANQEGLTTLRRIIGNEFSDRLFEVKTPFEIDDEASSISKVLCGYSTPAEGGVTPTELHRTTKRDVDAVSWSRTTRALQPALCVDGIRRPFQVNLLIDVTGRSEPSDFRLTLDHIVSFFQERFSHDQQIMRINVVTVSSSKVVEVHPDLTVESVENTLNNIVQLQDDMNSAKLGVGIDALVDASKDNYIAGSYKIMIVVSADGTSSDEAMPAAEYAIGDFSFSIIGLSIRKPASDLLTNMAGGSPTRVIHLADWTSPNELFNSWVAYAMCDYVTASTTKKLTTPTKATSAASRLSTKPPTALDPANVDVVPLSPTSISVSWTCCTNSKSNYTIIYTHDTSISRDKWLHKEATCRDSFGFSIEDLPTEHEYTVCVVTTTKAGNKTALEMDDNCATIYIDKNSTVPEDYRPASIAPCNCLCKEGQALLRASCDIVVDTLRPVATLPPATESECPCMIQAHGGRCPKGYLFNKGQCFDIDECAAGDNGRCSHGCVNQPGSYYCACPHGMIRDPMDPFTCINTANSFDKIAQLLAQYLEANAVKNNNSVVTKAKNGTRVYYKATVNSDDNKSITFEWSHIPEVVKRAFRWLF</sequence>
<dbReference type="PROSITE" id="PS01187">
    <property type="entry name" value="EGF_CA"/>
    <property type="match status" value="1"/>
</dbReference>
<keyword evidence="2" id="KW-0272">Extracellular matrix</keyword>
<dbReference type="PANTHER" id="PTHR24020">
    <property type="entry name" value="COLLAGEN ALPHA"/>
    <property type="match status" value="1"/>
</dbReference>
<evidence type="ECO:0000259" key="5">
    <source>
        <dbReference type="PROSITE" id="PS50234"/>
    </source>
</evidence>
<dbReference type="CDD" id="cd00054">
    <property type="entry name" value="EGF_CA"/>
    <property type="match status" value="1"/>
</dbReference>
<feature type="domain" description="Fibronectin type-III" evidence="6">
    <location>
        <begin position="1844"/>
        <end position="1939"/>
    </location>
</feature>
<dbReference type="PROSITE" id="PS50853">
    <property type="entry name" value="FN3"/>
    <property type="match status" value="1"/>
</dbReference>
<feature type="region of interest" description="Disordered" evidence="4">
    <location>
        <begin position="582"/>
        <end position="606"/>
    </location>
</feature>
<dbReference type="InterPro" id="IPR002035">
    <property type="entry name" value="VWF_A"/>
</dbReference>
<evidence type="ECO:0008006" key="9">
    <source>
        <dbReference type="Google" id="ProtNLM"/>
    </source>
</evidence>
<dbReference type="InterPro" id="IPR000742">
    <property type="entry name" value="EGF"/>
</dbReference>
<dbReference type="SMART" id="SM00060">
    <property type="entry name" value="FN3"/>
    <property type="match status" value="1"/>
</dbReference>
<dbReference type="SUPFAM" id="SSF49265">
    <property type="entry name" value="Fibronectin type III"/>
    <property type="match status" value="1"/>
</dbReference>
<evidence type="ECO:0000256" key="1">
    <source>
        <dbReference type="ARBA" id="ARBA00004498"/>
    </source>
</evidence>
<evidence type="ECO:0000313" key="7">
    <source>
        <dbReference type="EMBL" id="PAV75261.1"/>
    </source>
</evidence>
<feature type="domain" description="VWFA" evidence="5">
    <location>
        <begin position="1196"/>
        <end position="1370"/>
    </location>
</feature>
<feature type="region of interest" description="Disordered" evidence="4">
    <location>
        <begin position="418"/>
        <end position="454"/>
    </location>
</feature>
<feature type="domain" description="VWFA" evidence="5">
    <location>
        <begin position="1405"/>
        <end position="1582"/>
    </location>
</feature>
<evidence type="ECO:0000313" key="8">
    <source>
        <dbReference type="Proteomes" id="UP000218231"/>
    </source>
</evidence>
<dbReference type="PROSITE" id="PS50234">
    <property type="entry name" value="VWFA"/>
    <property type="match status" value="3"/>
</dbReference>
<dbReference type="SMART" id="SM00179">
    <property type="entry name" value="EGF_CA"/>
    <property type="match status" value="1"/>
</dbReference>
<keyword evidence="8" id="KW-1185">Reference proteome</keyword>
<dbReference type="Pfam" id="PF00092">
    <property type="entry name" value="VWA"/>
    <property type="match status" value="3"/>
</dbReference>
<dbReference type="STRING" id="2018661.A0A2A2KMN7"/>
<dbReference type="OrthoDB" id="10045365at2759"/>
<dbReference type="SMART" id="SM00327">
    <property type="entry name" value="VWA"/>
    <property type="match status" value="3"/>
</dbReference>
<dbReference type="CDD" id="cd00063">
    <property type="entry name" value="FN3"/>
    <property type="match status" value="1"/>
</dbReference>
<dbReference type="InterPro" id="IPR013783">
    <property type="entry name" value="Ig-like_fold"/>
</dbReference>
<organism evidence="7 8">
    <name type="scientific">Diploscapter pachys</name>
    <dbReference type="NCBI Taxonomy" id="2018661"/>
    <lineage>
        <taxon>Eukaryota</taxon>
        <taxon>Metazoa</taxon>
        <taxon>Ecdysozoa</taxon>
        <taxon>Nematoda</taxon>
        <taxon>Chromadorea</taxon>
        <taxon>Rhabditida</taxon>
        <taxon>Rhabditina</taxon>
        <taxon>Rhabditomorpha</taxon>
        <taxon>Rhabditoidea</taxon>
        <taxon>Rhabditidae</taxon>
        <taxon>Diploscapter</taxon>
    </lineage>
</organism>
<gene>
    <name evidence="7" type="ORF">WR25_03633</name>
</gene>
<comment type="caution">
    <text evidence="7">The sequence shown here is derived from an EMBL/GenBank/DDBJ whole genome shotgun (WGS) entry which is preliminary data.</text>
</comment>
<protein>
    <recommendedName>
        <fullName evidence="9">VWFA domain-containing protein</fullName>
    </recommendedName>
</protein>
<dbReference type="Gene3D" id="2.60.40.10">
    <property type="entry name" value="Immunoglobulins"/>
    <property type="match status" value="1"/>
</dbReference>
<feature type="region of interest" description="Disordered" evidence="4">
    <location>
        <begin position="360"/>
        <end position="380"/>
    </location>
</feature>
<dbReference type="Pfam" id="PF00041">
    <property type="entry name" value="fn3"/>
    <property type="match status" value="1"/>
</dbReference>
<dbReference type="Gene3D" id="3.40.50.410">
    <property type="entry name" value="von Willebrand factor, type A domain"/>
    <property type="match status" value="3"/>
</dbReference>
<name>A0A2A2KMN7_9BILA</name>
<dbReference type="InterPro" id="IPR003961">
    <property type="entry name" value="FN3_dom"/>
</dbReference>
<keyword evidence="2" id="KW-0964">Secreted</keyword>
<dbReference type="GO" id="GO:0005509">
    <property type="term" value="F:calcium ion binding"/>
    <property type="evidence" value="ECO:0007669"/>
    <property type="project" value="InterPro"/>
</dbReference>
<dbReference type="SUPFAM" id="SSF57196">
    <property type="entry name" value="EGF/Laminin"/>
    <property type="match status" value="1"/>
</dbReference>
<dbReference type="SUPFAM" id="SSF53300">
    <property type="entry name" value="vWA-like"/>
    <property type="match status" value="3"/>
</dbReference>
<accession>A0A2A2KMN7</accession>
<evidence type="ECO:0000259" key="6">
    <source>
        <dbReference type="PROSITE" id="PS50853"/>
    </source>
</evidence>
<dbReference type="InterPro" id="IPR001881">
    <property type="entry name" value="EGF-like_Ca-bd_dom"/>
</dbReference>
<dbReference type="InterPro" id="IPR036465">
    <property type="entry name" value="vWFA_dom_sf"/>
</dbReference>
<feature type="domain" description="VWFA" evidence="5">
    <location>
        <begin position="1633"/>
        <end position="1805"/>
    </location>
</feature>
<dbReference type="Gene3D" id="2.10.25.10">
    <property type="entry name" value="Laminin"/>
    <property type="match status" value="1"/>
</dbReference>
<evidence type="ECO:0000256" key="2">
    <source>
        <dbReference type="ARBA" id="ARBA00022530"/>
    </source>
</evidence>
<dbReference type="InterPro" id="IPR018097">
    <property type="entry name" value="EGF_Ca-bd_CS"/>
</dbReference>
<feature type="region of interest" description="Disordered" evidence="4">
    <location>
        <begin position="284"/>
        <end position="306"/>
    </location>
</feature>
<comment type="subcellular location">
    <subcellularLocation>
        <location evidence="1">Secreted</location>
        <location evidence="1">Extracellular space</location>
        <location evidence="1">Extracellular matrix</location>
    </subcellularLocation>
</comment>
<feature type="region of interest" description="Disordered" evidence="4">
    <location>
        <begin position="993"/>
        <end position="1035"/>
    </location>
</feature>
<feature type="region of interest" description="Disordered" evidence="4">
    <location>
        <begin position="197"/>
        <end position="222"/>
    </location>
</feature>
<proteinExistence type="predicted"/>
<feature type="region of interest" description="Disordered" evidence="4">
    <location>
        <begin position="1"/>
        <end position="37"/>
    </location>
</feature>
<evidence type="ECO:0000256" key="3">
    <source>
        <dbReference type="ARBA" id="ARBA00023157"/>
    </source>
</evidence>
<dbReference type="InterPro" id="IPR036116">
    <property type="entry name" value="FN3_sf"/>
</dbReference>
<feature type="region of interest" description="Disordered" evidence="4">
    <location>
        <begin position="857"/>
        <end position="880"/>
    </location>
</feature>
<evidence type="ECO:0000256" key="4">
    <source>
        <dbReference type="SAM" id="MobiDB-lite"/>
    </source>
</evidence>
<keyword evidence="3" id="KW-1015">Disulfide bond</keyword>
<feature type="region of interest" description="Disordered" evidence="4">
    <location>
        <begin position="711"/>
        <end position="741"/>
    </location>
</feature>
<dbReference type="EMBL" id="LIAE01008137">
    <property type="protein sequence ID" value="PAV75261.1"/>
    <property type="molecule type" value="Genomic_DNA"/>
</dbReference>
<dbReference type="Proteomes" id="UP000218231">
    <property type="component" value="Unassembled WGS sequence"/>
</dbReference>